<sequence>MAFWAYFCCSYLTVGIDVSIAFLGQTIPILREGRKEGNKKRVRKISATRLLSCFNVKKNK</sequence>
<dbReference type="AlphaFoldDB" id="A0A1M3TYU5"/>
<name>A0A1M3TYU5_ASPLC</name>
<gene>
    <name evidence="1" type="ORF">ASPFODRAFT_39166</name>
</gene>
<proteinExistence type="predicted"/>
<accession>A0A1M3TYU5</accession>
<reference evidence="2" key="1">
    <citation type="journal article" date="2017" name="Genome Biol.">
        <title>Comparative genomics reveals high biological diversity and specific adaptations in the industrially and medically important fungal genus Aspergillus.</title>
        <authorList>
            <person name="de Vries R.P."/>
            <person name="Riley R."/>
            <person name="Wiebenga A."/>
            <person name="Aguilar-Osorio G."/>
            <person name="Amillis S."/>
            <person name="Uchima C.A."/>
            <person name="Anderluh G."/>
            <person name="Asadollahi M."/>
            <person name="Askin M."/>
            <person name="Barry K."/>
            <person name="Battaglia E."/>
            <person name="Bayram O."/>
            <person name="Benocci T."/>
            <person name="Braus-Stromeyer S.A."/>
            <person name="Caldana C."/>
            <person name="Canovas D."/>
            <person name="Cerqueira G.C."/>
            <person name="Chen F."/>
            <person name="Chen W."/>
            <person name="Choi C."/>
            <person name="Clum A."/>
            <person name="Dos Santos R.A."/>
            <person name="Damasio A.R."/>
            <person name="Diallinas G."/>
            <person name="Emri T."/>
            <person name="Fekete E."/>
            <person name="Flipphi M."/>
            <person name="Freyberg S."/>
            <person name="Gallo A."/>
            <person name="Gournas C."/>
            <person name="Habgood R."/>
            <person name="Hainaut M."/>
            <person name="Harispe M.L."/>
            <person name="Henrissat B."/>
            <person name="Hilden K.S."/>
            <person name="Hope R."/>
            <person name="Hossain A."/>
            <person name="Karabika E."/>
            <person name="Karaffa L."/>
            <person name="Karanyi Z."/>
            <person name="Krasevec N."/>
            <person name="Kuo A."/>
            <person name="Kusch H."/>
            <person name="LaButti K."/>
            <person name="Lagendijk E.L."/>
            <person name="Lapidus A."/>
            <person name="Levasseur A."/>
            <person name="Lindquist E."/>
            <person name="Lipzen A."/>
            <person name="Logrieco A.F."/>
            <person name="MacCabe A."/>
            <person name="Maekelae M.R."/>
            <person name="Malavazi I."/>
            <person name="Melin P."/>
            <person name="Meyer V."/>
            <person name="Mielnichuk N."/>
            <person name="Miskei M."/>
            <person name="Molnar A.P."/>
            <person name="Mule G."/>
            <person name="Ngan C.Y."/>
            <person name="Orejas M."/>
            <person name="Orosz E."/>
            <person name="Ouedraogo J.P."/>
            <person name="Overkamp K.M."/>
            <person name="Park H.-S."/>
            <person name="Perrone G."/>
            <person name="Piumi F."/>
            <person name="Punt P.J."/>
            <person name="Ram A.F."/>
            <person name="Ramon A."/>
            <person name="Rauscher S."/>
            <person name="Record E."/>
            <person name="Riano-Pachon D.M."/>
            <person name="Robert V."/>
            <person name="Roehrig J."/>
            <person name="Ruller R."/>
            <person name="Salamov A."/>
            <person name="Salih N.S."/>
            <person name="Samson R.A."/>
            <person name="Sandor E."/>
            <person name="Sanguinetti M."/>
            <person name="Schuetze T."/>
            <person name="Sepcic K."/>
            <person name="Shelest E."/>
            <person name="Sherlock G."/>
            <person name="Sophianopoulou V."/>
            <person name="Squina F.M."/>
            <person name="Sun H."/>
            <person name="Susca A."/>
            <person name="Todd R.B."/>
            <person name="Tsang A."/>
            <person name="Unkles S.E."/>
            <person name="van de Wiele N."/>
            <person name="van Rossen-Uffink D."/>
            <person name="Oliveira J.V."/>
            <person name="Vesth T.C."/>
            <person name="Visser J."/>
            <person name="Yu J.-H."/>
            <person name="Zhou M."/>
            <person name="Andersen M.R."/>
            <person name="Archer D.B."/>
            <person name="Baker S.E."/>
            <person name="Benoit I."/>
            <person name="Brakhage A.A."/>
            <person name="Braus G.H."/>
            <person name="Fischer R."/>
            <person name="Frisvad J.C."/>
            <person name="Goldman G.H."/>
            <person name="Houbraken J."/>
            <person name="Oakley B."/>
            <person name="Pocsi I."/>
            <person name="Scazzocchio C."/>
            <person name="Seiboth B."/>
            <person name="vanKuyk P.A."/>
            <person name="Wortman J."/>
            <person name="Dyer P.S."/>
            <person name="Grigoriev I.V."/>
        </authorList>
    </citation>
    <scope>NUCLEOTIDE SEQUENCE [LARGE SCALE GENOMIC DNA]</scope>
    <source>
        <strain evidence="2">CBS 106.47</strain>
    </source>
</reference>
<dbReference type="Proteomes" id="UP000184063">
    <property type="component" value="Unassembled WGS sequence"/>
</dbReference>
<evidence type="ECO:0000313" key="2">
    <source>
        <dbReference type="Proteomes" id="UP000184063"/>
    </source>
</evidence>
<dbReference type="EMBL" id="KV878236">
    <property type="protein sequence ID" value="OJZ91967.1"/>
    <property type="molecule type" value="Genomic_DNA"/>
</dbReference>
<protein>
    <submittedName>
        <fullName evidence="1">Uncharacterized protein</fullName>
    </submittedName>
</protein>
<organism evidence="1 2">
    <name type="scientific">Aspergillus luchuensis (strain CBS 106.47)</name>
    <dbReference type="NCBI Taxonomy" id="1137211"/>
    <lineage>
        <taxon>Eukaryota</taxon>
        <taxon>Fungi</taxon>
        <taxon>Dikarya</taxon>
        <taxon>Ascomycota</taxon>
        <taxon>Pezizomycotina</taxon>
        <taxon>Eurotiomycetes</taxon>
        <taxon>Eurotiomycetidae</taxon>
        <taxon>Eurotiales</taxon>
        <taxon>Aspergillaceae</taxon>
        <taxon>Aspergillus</taxon>
        <taxon>Aspergillus subgen. Circumdati</taxon>
    </lineage>
</organism>
<evidence type="ECO:0000313" key="1">
    <source>
        <dbReference type="EMBL" id="OJZ91967.1"/>
    </source>
</evidence>
<dbReference type="VEuPathDB" id="FungiDB:ASPFODRAFT_39166"/>